<proteinExistence type="predicted"/>
<dbReference type="InterPro" id="IPR025669">
    <property type="entry name" value="AAA_dom"/>
</dbReference>
<dbReference type="SUPFAM" id="SSF52540">
    <property type="entry name" value="P-loop containing nucleoside triphosphate hydrolases"/>
    <property type="match status" value="1"/>
</dbReference>
<evidence type="ECO:0000313" key="3">
    <source>
        <dbReference type="Proteomes" id="UP000194873"/>
    </source>
</evidence>
<dbReference type="InterPro" id="IPR027417">
    <property type="entry name" value="P-loop_NTPase"/>
</dbReference>
<protein>
    <recommendedName>
        <fullName evidence="1">AAA domain-containing protein</fullName>
    </recommendedName>
</protein>
<evidence type="ECO:0000313" key="2">
    <source>
        <dbReference type="EMBL" id="OUJ70450.1"/>
    </source>
</evidence>
<dbReference type="PANTHER" id="PTHR13696:SF52">
    <property type="entry name" value="PARA FAMILY PROTEIN CT_582"/>
    <property type="match status" value="1"/>
</dbReference>
<name>A0A2C9ZU69_9BACT</name>
<dbReference type="Gene3D" id="3.40.50.300">
    <property type="entry name" value="P-loop containing nucleotide triphosphate hydrolases"/>
    <property type="match status" value="1"/>
</dbReference>
<dbReference type="CDD" id="cd02042">
    <property type="entry name" value="ParAB_family"/>
    <property type="match status" value="1"/>
</dbReference>
<dbReference type="RefSeq" id="WP_086596678.1">
    <property type="nucleotide sequence ID" value="NZ_MTSE01000022.1"/>
</dbReference>
<organism evidence="2 3">
    <name type="scientific">Hymenobacter crusticola</name>
    <dbReference type="NCBI Taxonomy" id="1770526"/>
    <lineage>
        <taxon>Bacteria</taxon>
        <taxon>Pseudomonadati</taxon>
        <taxon>Bacteroidota</taxon>
        <taxon>Cytophagia</taxon>
        <taxon>Cytophagales</taxon>
        <taxon>Hymenobacteraceae</taxon>
        <taxon>Hymenobacter</taxon>
    </lineage>
</organism>
<accession>A0A2C9ZU69</accession>
<keyword evidence="3" id="KW-1185">Reference proteome</keyword>
<comment type="caution">
    <text evidence="2">The sequence shown here is derived from an EMBL/GenBank/DDBJ whole genome shotgun (WGS) entry which is preliminary data.</text>
</comment>
<dbReference type="PANTHER" id="PTHR13696">
    <property type="entry name" value="P-LOOP CONTAINING NUCLEOSIDE TRIPHOSPHATE HYDROLASE"/>
    <property type="match status" value="1"/>
</dbReference>
<evidence type="ECO:0000259" key="1">
    <source>
        <dbReference type="Pfam" id="PF13614"/>
    </source>
</evidence>
<dbReference type="Proteomes" id="UP000194873">
    <property type="component" value="Unassembled WGS sequence"/>
</dbReference>
<dbReference type="InterPro" id="IPR050678">
    <property type="entry name" value="DNA_Partitioning_ATPase"/>
</dbReference>
<sequence>MKTICFANHKGGVGKTTSTLNVGQVLASRGSRVLLIDSDSQTNLSMAFDRQSTRHLGELLESDGKTPLTDLMERVGEGLQLVAASPRLQMVEKLMAGSSGLEFVLREGLESVEDQFDYCLIDTPPSLGGITYSALIAADAVFVPMQPEYFGYNGLTSLLQACVRVRKHYNSKLKVGGIFFTKYSPTYRSSMHHQYVGLVHQDEQLAPLVMEVSIRQNTKLGEAQAMHESMLAYAPESNGALDYISLTDEILTRL</sequence>
<feature type="domain" description="AAA" evidence="1">
    <location>
        <begin position="1"/>
        <end position="175"/>
    </location>
</feature>
<gene>
    <name evidence="2" type="ORF">BXP70_24115</name>
</gene>
<reference evidence="2 3" key="1">
    <citation type="submission" date="2017-01" db="EMBL/GenBank/DDBJ databases">
        <title>A new Hymenobacter.</title>
        <authorList>
            <person name="Liang Y."/>
            <person name="Feng F."/>
        </authorList>
    </citation>
    <scope>NUCLEOTIDE SEQUENCE [LARGE SCALE GENOMIC DNA]</scope>
    <source>
        <strain evidence="2">MIMBbqt21</strain>
    </source>
</reference>
<dbReference type="EMBL" id="MTSE01000022">
    <property type="protein sequence ID" value="OUJ70450.1"/>
    <property type="molecule type" value="Genomic_DNA"/>
</dbReference>
<dbReference type="Pfam" id="PF13614">
    <property type="entry name" value="AAA_31"/>
    <property type="match status" value="1"/>
</dbReference>
<dbReference type="AlphaFoldDB" id="A0A2C9ZU69"/>
<dbReference type="OrthoDB" id="9815116at2"/>